<comment type="caution">
    <text evidence="2">The sequence shown here is derived from an EMBL/GenBank/DDBJ whole genome shotgun (WGS) entry which is preliminary data.</text>
</comment>
<dbReference type="EMBL" id="JANJYJ010000006">
    <property type="protein sequence ID" value="KAK3205484.1"/>
    <property type="molecule type" value="Genomic_DNA"/>
</dbReference>
<name>A0AAE0E434_9ROSI</name>
<dbReference type="AlphaFoldDB" id="A0AAE0E434"/>
<proteinExistence type="predicted"/>
<feature type="region of interest" description="Disordered" evidence="1">
    <location>
        <begin position="53"/>
        <end position="120"/>
    </location>
</feature>
<accession>A0AAE0E434</accession>
<gene>
    <name evidence="2" type="ORF">Dsin_019530</name>
</gene>
<evidence type="ECO:0000313" key="2">
    <source>
        <dbReference type="EMBL" id="KAK3205484.1"/>
    </source>
</evidence>
<keyword evidence="3" id="KW-1185">Reference proteome</keyword>
<sequence>MMMMNGFSTNYYGGLTESLVFSQIPDPNRSKITATTTDPQFSICVGSLISTWGNNYKAKNSKDSEARRGTSGSSPADQSDNDPDLEGSENIHNILLENKQHDSPFSTHTPHLYNSYSLTA</sequence>
<evidence type="ECO:0000256" key="1">
    <source>
        <dbReference type="SAM" id="MobiDB-lite"/>
    </source>
</evidence>
<organism evidence="2 3">
    <name type="scientific">Dipteronia sinensis</name>
    <dbReference type="NCBI Taxonomy" id="43782"/>
    <lineage>
        <taxon>Eukaryota</taxon>
        <taxon>Viridiplantae</taxon>
        <taxon>Streptophyta</taxon>
        <taxon>Embryophyta</taxon>
        <taxon>Tracheophyta</taxon>
        <taxon>Spermatophyta</taxon>
        <taxon>Magnoliopsida</taxon>
        <taxon>eudicotyledons</taxon>
        <taxon>Gunneridae</taxon>
        <taxon>Pentapetalae</taxon>
        <taxon>rosids</taxon>
        <taxon>malvids</taxon>
        <taxon>Sapindales</taxon>
        <taxon>Sapindaceae</taxon>
        <taxon>Hippocastanoideae</taxon>
        <taxon>Acereae</taxon>
        <taxon>Dipteronia</taxon>
    </lineage>
</organism>
<protein>
    <submittedName>
        <fullName evidence="2">Uncharacterized protein</fullName>
    </submittedName>
</protein>
<evidence type="ECO:0000313" key="3">
    <source>
        <dbReference type="Proteomes" id="UP001281410"/>
    </source>
</evidence>
<reference evidence="2" key="1">
    <citation type="journal article" date="2023" name="Plant J.">
        <title>Genome sequences and population genomics provide insights into the demographic history, inbreeding, and mutation load of two 'living fossil' tree species of Dipteronia.</title>
        <authorList>
            <person name="Feng Y."/>
            <person name="Comes H.P."/>
            <person name="Chen J."/>
            <person name="Zhu S."/>
            <person name="Lu R."/>
            <person name="Zhang X."/>
            <person name="Li P."/>
            <person name="Qiu J."/>
            <person name="Olsen K.M."/>
            <person name="Qiu Y."/>
        </authorList>
    </citation>
    <scope>NUCLEOTIDE SEQUENCE</scope>
    <source>
        <strain evidence="2">NBL</strain>
    </source>
</reference>
<feature type="compositionally biased region" description="Polar residues" evidence="1">
    <location>
        <begin position="103"/>
        <end position="120"/>
    </location>
</feature>
<dbReference type="Proteomes" id="UP001281410">
    <property type="component" value="Unassembled WGS sequence"/>
</dbReference>